<reference evidence="3" key="1">
    <citation type="journal article" date="2021" name="Proc. Natl. Acad. Sci. U.S.A.">
        <title>Global biogeography of chemosynthetic symbionts reveals both localized and globally distributed symbiont groups. .</title>
        <authorList>
            <person name="Osvatic J.T."/>
            <person name="Wilkins L.G.E."/>
            <person name="Leibrecht L."/>
            <person name="Leray M."/>
            <person name="Zauner S."/>
            <person name="Polzin J."/>
            <person name="Camacho Y."/>
            <person name="Gros O."/>
            <person name="van Gils J.A."/>
            <person name="Eisen J.A."/>
            <person name="Petersen J.M."/>
            <person name="Yuen B."/>
        </authorList>
    </citation>
    <scope>NUCLEOTIDE SEQUENCE</scope>
    <source>
        <strain evidence="3">MAGL173</strain>
    </source>
</reference>
<dbReference type="EMBL" id="JAEPDI010000015">
    <property type="protein sequence ID" value="MCG7940702.1"/>
    <property type="molecule type" value="Genomic_DNA"/>
</dbReference>
<evidence type="ECO:0000313" key="3">
    <source>
        <dbReference type="EMBL" id="MCG7940702.1"/>
    </source>
</evidence>
<evidence type="ECO:0000313" key="4">
    <source>
        <dbReference type="Proteomes" id="UP000886687"/>
    </source>
</evidence>
<dbReference type="PANTHER" id="PTHR30570:SF1">
    <property type="entry name" value="PHOSPHATE-BINDING PROTEIN PSTS"/>
    <property type="match status" value="1"/>
</dbReference>
<dbReference type="Proteomes" id="UP000886687">
    <property type="component" value="Unassembled WGS sequence"/>
</dbReference>
<evidence type="ECO:0000256" key="1">
    <source>
        <dbReference type="ARBA" id="ARBA00022729"/>
    </source>
</evidence>
<proteinExistence type="predicted"/>
<feature type="domain" description="PBP" evidence="2">
    <location>
        <begin position="35"/>
        <end position="251"/>
    </location>
</feature>
<keyword evidence="1" id="KW-0732">Signal</keyword>
<comment type="caution">
    <text evidence="3">The sequence shown here is derived from an EMBL/GenBank/DDBJ whole genome shotgun (WGS) entry which is preliminary data.</text>
</comment>
<name>A0A9E4K7K1_9GAMM</name>
<sequence length="291" mass="32386">MRNKIISLLILTLLPAMSLAMELSWVGCGITRNAFMADLAAAYHEKTGVNINISGGGATKGIRAITSKQADIGGACRFTLDMSREEAAATMVPVAWDALVVVVHKSNPIESISLSQLRSLYQGKITNWSQLGGKKQPLELLIRQGKISGVGYTLRKHLFEDPKAVFIGHQEFPSSGPLEKNVEVNPNAIAVTGVASAYKRDFKILKLEDRDPSFENIRTGDYLLYRPLYLVLSKSSPNSKESDRFIQFALGPKGREIIRNNQVVPYFDGMLLLQKRFDDWKRFIRESLAQN</sequence>
<protein>
    <submittedName>
        <fullName evidence="3">Phosphate ABC transporter substrate-binding protein</fullName>
    </submittedName>
</protein>
<dbReference type="Pfam" id="PF12849">
    <property type="entry name" value="PBP_like_2"/>
    <property type="match status" value="1"/>
</dbReference>
<evidence type="ECO:0000259" key="2">
    <source>
        <dbReference type="Pfam" id="PF12849"/>
    </source>
</evidence>
<dbReference type="CDD" id="cd13653">
    <property type="entry name" value="PBP2_phosphate_like_1"/>
    <property type="match status" value="1"/>
</dbReference>
<accession>A0A9E4K7K1</accession>
<dbReference type="InterPro" id="IPR024370">
    <property type="entry name" value="PBP_domain"/>
</dbReference>
<dbReference type="Gene3D" id="3.40.190.10">
    <property type="entry name" value="Periplasmic binding protein-like II"/>
    <property type="match status" value="2"/>
</dbReference>
<gene>
    <name evidence="3" type="ORF">JAZ04_17850</name>
</gene>
<dbReference type="AlphaFoldDB" id="A0A9E4K7K1"/>
<dbReference type="PANTHER" id="PTHR30570">
    <property type="entry name" value="PERIPLASMIC PHOSPHATE BINDING COMPONENT OF PHOSPHATE ABC TRANSPORTER"/>
    <property type="match status" value="1"/>
</dbReference>
<dbReference type="SUPFAM" id="SSF53850">
    <property type="entry name" value="Periplasmic binding protein-like II"/>
    <property type="match status" value="1"/>
</dbReference>
<dbReference type="InterPro" id="IPR050811">
    <property type="entry name" value="Phosphate_ABC_transporter"/>
</dbReference>
<organism evidence="3 4">
    <name type="scientific">Candidatus Thiodiazotropha lotti</name>
    <dbReference type="NCBI Taxonomy" id="2792787"/>
    <lineage>
        <taxon>Bacteria</taxon>
        <taxon>Pseudomonadati</taxon>
        <taxon>Pseudomonadota</taxon>
        <taxon>Gammaproteobacteria</taxon>
        <taxon>Chromatiales</taxon>
        <taxon>Sedimenticolaceae</taxon>
        <taxon>Candidatus Thiodiazotropha</taxon>
    </lineage>
</organism>